<gene>
    <name evidence="1" type="ORF">IDM48_08780</name>
</gene>
<dbReference type="EMBL" id="CP061538">
    <property type="protein sequence ID" value="QNV41055.1"/>
    <property type="molecule type" value="Genomic_DNA"/>
</dbReference>
<dbReference type="SUPFAM" id="SSF51161">
    <property type="entry name" value="Trimeric LpxA-like enzymes"/>
    <property type="match status" value="1"/>
</dbReference>
<dbReference type="InterPro" id="IPR011004">
    <property type="entry name" value="Trimer_LpxA-like_sf"/>
</dbReference>
<keyword evidence="2" id="KW-1185">Reference proteome</keyword>
<dbReference type="Gene3D" id="2.160.10.10">
    <property type="entry name" value="Hexapeptide repeat proteins"/>
    <property type="match status" value="1"/>
</dbReference>
<accession>A0A7H2BN09</accession>
<reference evidence="1 2" key="1">
    <citation type="submission" date="2020-09" db="EMBL/GenBank/DDBJ databases">
        <title>Investigation of environmental microbe.</title>
        <authorList>
            <person name="Ou Y."/>
            <person name="Kang Q."/>
        </authorList>
    </citation>
    <scope>NUCLEOTIDE SEQUENCE [LARGE SCALE GENOMIC DNA]</scope>
    <source>
        <strain evidence="1 2">KJZ-9</strain>
    </source>
</reference>
<dbReference type="Pfam" id="PF00132">
    <property type="entry name" value="Hexapep"/>
    <property type="match status" value="1"/>
</dbReference>
<dbReference type="KEGG" id="rama:IDM48_08780"/>
<dbReference type="PANTHER" id="PTHR23416">
    <property type="entry name" value="SIALIC ACID SYNTHASE-RELATED"/>
    <property type="match status" value="1"/>
</dbReference>
<organism evidence="1 2">
    <name type="scientific">Rothia amarae</name>
    <dbReference type="NCBI Taxonomy" id="169480"/>
    <lineage>
        <taxon>Bacteria</taxon>
        <taxon>Bacillati</taxon>
        <taxon>Actinomycetota</taxon>
        <taxon>Actinomycetes</taxon>
        <taxon>Micrococcales</taxon>
        <taxon>Micrococcaceae</taxon>
        <taxon>Rothia</taxon>
    </lineage>
</organism>
<evidence type="ECO:0000313" key="2">
    <source>
        <dbReference type="Proteomes" id="UP000516421"/>
    </source>
</evidence>
<dbReference type="InterPro" id="IPR001451">
    <property type="entry name" value="Hexapep"/>
</dbReference>
<dbReference type="PANTHER" id="PTHR23416:SF54">
    <property type="entry name" value="ACETYLTRANSFERASE, CYSE_LACA_LPXA_NODL FAMILY (AFU_ORTHOLOGUE AFUA_2G08430)-RELATED"/>
    <property type="match status" value="1"/>
</dbReference>
<keyword evidence="1" id="KW-0808">Transferase</keyword>
<evidence type="ECO:0000313" key="1">
    <source>
        <dbReference type="EMBL" id="QNV41055.1"/>
    </source>
</evidence>
<proteinExistence type="predicted"/>
<keyword evidence="1" id="KW-0012">Acyltransferase</keyword>
<dbReference type="InterPro" id="IPR051159">
    <property type="entry name" value="Hexapeptide_acetyltransf"/>
</dbReference>
<name>A0A7H2BN09_9MICC</name>
<dbReference type="Proteomes" id="UP000516421">
    <property type="component" value="Chromosome"/>
</dbReference>
<dbReference type="AlphaFoldDB" id="A0A7H2BN09"/>
<protein>
    <submittedName>
        <fullName evidence="1">Acyltransferase</fullName>
    </submittedName>
</protein>
<dbReference type="GO" id="GO:0008374">
    <property type="term" value="F:O-acyltransferase activity"/>
    <property type="evidence" value="ECO:0007669"/>
    <property type="project" value="TreeGrafter"/>
</dbReference>
<sequence>MTQLLNHCELVPGAIRAEILRRLGHKNIGNAFINPGSTFPGFGTAIGDGTFINREVFFDDSELIIIGKNVGIGPRTCFLTGSHHIGPATHRIEGGGNHQPIVVEDGCWLGGNVTVLPGVTIGRGCVIAAGAVVTKSCEPNGLYAGVPARRIRDLDE</sequence>